<comment type="caution">
    <text evidence="2">The sequence shown here is derived from an EMBL/GenBank/DDBJ whole genome shotgun (WGS) entry which is preliminary data.</text>
</comment>
<evidence type="ECO:0000313" key="2">
    <source>
        <dbReference type="EMBL" id="RKT45094.1"/>
    </source>
</evidence>
<dbReference type="OrthoDB" id="5750304at2"/>
<dbReference type="RefSeq" id="WP_120797427.1">
    <property type="nucleotide sequence ID" value="NZ_RBXL01000001.1"/>
</dbReference>
<organism evidence="2 3">
    <name type="scientific">Thiocapsa rosea</name>
    <dbReference type="NCBI Taxonomy" id="69360"/>
    <lineage>
        <taxon>Bacteria</taxon>
        <taxon>Pseudomonadati</taxon>
        <taxon>Pseudomonadota</taxon>
        <taxon>Gammaproteobacteria</taxon>
        <taxon>Chromatiales</taxon>
        <taxon>Chromatiaceae</taxon>
        <taxon>Thiocapsa</taxon>
    </lineage>
</organism>
<name>A0A495V723_9GAMM</name>
<dbReference type="Gene3D" id="1.10.530.10">
    <property type="match status" value="1"/>
</dbReference>
<proteinExistence type="predicted"/>
<evidence type="ECO:0008006" key="4">
    <source>
        <dbReference type="Google" id="ProtNLM"/>
    </source>
</evidence>
<keyword evidence="1" id="KW-0732">Signal</keyword>
<feature type="signal peptide" evidence="1">
    <location>
        <begin position="1"/>
        <end position="27"/>
    </location>
</feature>
<reference evidence="2 3" key="1">
    <citation type="submission" date="2018-10" db="EMBL/GenBank/DDBJ databases">
        <title>Genomic Encyclopedia of Archaeal and Bacterial Type Strains, Phase II (KMG-II): from individual species to whole genera.</title>
        <authorList>
            <person name="Goeker M."/>
        </authorList>
    </citation>
    <scope>NUCLEOTIDE SEQUENCE [LARGE SCALE GENOMIC DNA]</scope>
    <source>
        <strain evidence="2 3">DSM 235</strain>
    </source>
</reference>
<protein>
    <recommendedName>
        <fullName evidence="4">Peptidoglycan binding protein</fullName>
    </recommendedName>
</protein>
<evidence type="ECO:0000313" key="3">
    <source>
        <dbReference type="Proteomes" id="UP000274556"/>
    </source>
</evidence>
<dbReference type="Proteomes" id="UP000274556">
    <property type="component" value="Unassembled WGS sequence"/>
</dbReference>
<dbReference type="EMBL" id="RBXL01000001">
    <property type="protein sequence ID" value="RKT45094.1"/>
    <property type="molecule type" value="Genomic_DNA"/>
</dbReference>
<feature type="chain" id="PRO_5019797196" description="Peptidoglycan binding protein" evidence="1">
    <location>
        <begin position="28"/>
        <end position="743"/>
    </location>
</feature>
<keyword evidence="3" id="KW-1185">Reference proteome</keyword>
<sequence length="743" mass="80765">MRMSQFGFMRDLVGVAAWALTSMSAAAGTVTAEFSEEEATSAVSVTDAVYTTDGSAHEFTLAAYRAWSETRWRDYDRRQDISPRQMLVLLEVAERTGANLGQALATGEMESAYTWNDHVRPTIAEGRLGSATGVWQFLPATFHGIIKKYGAELLNATEAAADRESMDLGEGPFSDAQVRRLIRDTIEGERDAKDEELQLLRHNFAVLAFAKHYLSLDSGATTPVEDYLFHFLGAGEGRRVLALARGEARDTLCVKPVEEPTAPLQDWPGGAASGTDIASLQTDIGRDPAAWAAADRRLGSVRDGSEPLGLRRPDRLSGSLQQRADVMIRARRPSDDVVVSRPALMDAAYAPALGVPSAFDAPPAVSSQWGLPADSPTVTGNLGMFYRDGRGQTQPYTWGEFLDHLARRVRAESQPSMVRAKYGVGFDLAGGDMPERAFDPASPVEPATFIHGPDRRVTVPAALVTGPLDRDETRHYKALLAELVGRGEDMPMETLPPSAAAAMRHLGFLPATASGTETRDPAVQKALRDFREAVGKAEPEDPEHRDRLMPAERVALAIYDRRIARYAALQGGQQVSLVDAPDLSRIKTLPSGLQRLAAPHLVQLQTALAERELLKQPTQKSVWRDKKKKKHVSYKTIPFAGKVDAATVAALDAFQWRSGLRKTGGALDAATLGLLGLPPMGAEIFRPLSGPMCSVQIWAGRPPICGIRRETQGPADRLRIAGVADLDSESRFEGLFEGLPHVR</sequence>
<dbReference type="AlphaFoldDB" id="A0A495V723"/>
<evidence type="ECO:0000256" key="1">
    <source>
        <dbReference type="SAM" id="SignalP"/>
    </source>
</evidence>
<gene>
    <name evidence="2" type="ORF">BDD21_2511</name>
</gene>
<accession>A0A495V723</accession>